<gene>
    <name evidence="2" type="ordered locus">SCATT_p13440</name>
</gene>
<geneLocation type="plasmid" evidence="2 3">
    <name>pSCATT</name>
</geneLocation>
<keyword evidence="3" id="KW-1185">Reference proteome</keyword>
<name>G8XFS6_STREN</name>
<evidence type="ECO:0000313" key="3">
    <source>
        <dbReference type="Proteomes" id="UP000007842"/>
    </source>
</evidence>
<evidence type="ECO:0000313" key="2">
    <source>
        <dbReference type="EMBL" id="AEW99537.1"/>
    </source>
</evidence>
<accession>G8XFS6</accession>
<proteinExistence type="predicted"/>
<organism evidence="2 3">
    <name type="scientific">Streptantibioticus cattleyicolor (strain ATCC 35852 / DSM 46488 / JCM 4925 / NBRC 14057 / NRRL 8057)</name>
    <name type="common">Streptomyces cattleya</name>
    <dbReference type="NCBI Taxonomy" id="1003195"/>
    <lineage>
        <taxon>Bacteria</taxon>
        <taxon>Bacillati</taxon>
        <taxon>Actinomycetota</taxon>
        <taxon>Actinomycetes</taxon>
        <taxon>Kitasatosporales</taxon>
        <taxon>Streptomycetaceae</taxon>
        <taxon>Streptantibioticus</taxon>
    </lineage>
</organism>
<evidence type="ECO:0000256" key="1">
    <source>
        <dbReference type="SAM" id="MobiDB-lite"/>
    </source>
</evidence>
<dbReference type="PATRIC" id="fig|1003195.29.peg.7143"/>
<reference evidence="3" key="1">
    <citation type="submission" date="2011-12" db="EMBL/GenBank/DDBJ databases">
        <title>Complete genome sequence of Streptomyces cattleya strain DSM 46488.</title>
        <authorList>
            <person name="Ou H.-Y."/>
            <person name="Li P."/>
            <person name="Zhao C."/>
            <person name="O'Hagan D."/>
            <person name="Deng Z."/>
        </authorList>
    </citation>
    <scope>NUCLEOTIDE SEQUENCE [LARGE SCALE GENOMIC DNA]</scope>
    <source>
        <strain evidence="3">ATCC 35852 / DSM 46488 / JCM 4925 / NBRC 14057 / NRRL 8057</strain>
        <plasmid evidence="3">Plasmid pSCATT</plasmid>
    </source>
</reference>
<sequence length="79" mass="8459">MRCRCQGPGTGVVDRGPGRRRRPGKGWWPEGPGGSGGVELDVVVVWRACGAGPPVADAPVADRVRAAPRVPHRSRRPLW</sequence>
<protein>
    <submittedName>
        <fullName evidence="2">Uncharacterized protein</fullName>
    </submittedName>
</protein>
<dbReference type="HOGENOM" id="CLU_2604451_0_0_11"/>
<dbReference type="KEGG" id="scy:SCATT_p13440"/>
<keyword evidence="2" id="KW-0614">Plasmid</keyword>
<dbReference type="EMBL" id="CP003229">
    <property type="protein sequence ID" value="AEW99537.1"/>
    <property type="molecule type" value="Genomic_DNA"/>
</dbReference>
<dbReference type="Proteomes" id="UP000007842">
    <property type="component" value="Plasmid pSCATT"/>
</dbReference>
<feature type="region of interest" description="Disordered" evidence="1">
    <location>
        <begin position="1"/>
        <end position="36"/>
    </location>
</feature>
<dbReference type="AlphaFoldDB" id="G8XFS6"/>